<dbReference type="Proteomes" id="UP000723714">
    <property type="component" value="Unassembled WGS sequence"/>
</dbReference>
<organism evidence="2 3">
    <name type="scientific">Faecalicatena faecalis</name>
    <dbReference type="NCBI Taxonomy" id="2726362"/>
    <lineage>
        <taxon>Bacteria</taxon>
        <taxon>Bacillati</taxon>
        <taxon>Bacillota</taxon>
        <taxon>Clostridia</taxon>
        <taxon>Lachnospirales</taxon>
        <taxon>Lachnospiraceae</taxon>
        <taxon>Faecalicatena</taxon>
    </lineage>
</organism>
<name>A0ABS6D5S8_9FIRM</name>
<dbReference type="PANTHER" id="PTHR35007:SF2">
    <property type="entry name" value="PILUS ASSEMBLE PROTEIN"/>
    <property type="match status" value="1"/>
</dbReference>
<feature type="transmembrane region" description="Helical" evidence="1">
    <location>
        <begin position="389"/>
        <end position="412"/>
    </location>
</feature>
<evidence type="ECO:0000256" key="1">
    <source>
        <dbReference type="SAM" id="Phobius"/>
    </source>
</evidence>
<keyword evidence="1" id="KW-0472">Membrane</keyword>
<keyword evidence="3" id="KW-1185">Reference proteome</keyword>
<evidence type="ECO:0000313" key="2">
    <source>
        <dbReference type="EMBL" id="MBU3876521.1"/>
    </source>
</evidence>
<proteinExistence type="predicted"/>
<dbReference type="RefSeq" id="WP_216241928.1">
    <property type="nucleotide sequence ID" value="NZ_JABACJ020000010.1"/>
</dbReference>
<evidence type="ECO:0000313" key="3">
    <source>
        <dbReference type="Proteomes" id="UP000723714"/>
    </source>
</evidence>
<comment type="caution">
    <text evidence="2">The sequence shown here is derived from an EMBL/GenBank/DDBJ whole genome shotgun (WGS) entry which is preliminary data.</text>
</comment>
<dbReference type="PANTHER" id="PTHR35007">
    <property type="entry name" value="INTEGRAL MEMBRANE PROTEIN-RELATED"/>
    <property type="match status" value="1"/>
</dbReference>
<keyword evidence="1" id="KW-0812">Transmembrane</keyword>
<feature type="transmembrane region" description="Helical" evidence="1">
    <location>
        <begin position="12"/>
        <end position="32"/>
    </location>
</feature>
<accession>A0ABS6D5S8</accession>
<feature type="transmembrane region" description="Helical" evidence="1">
    <location>
        <begin position="268"/>
        <end position="289"/>
    </location>
</feature>
<reference evidence="2 3" key="1">
    <citation type="submission" date="2021-06" db="EMBL/GenBank/DDBJ databases">
        <title>Faecalicatena sp. nov. isolated from porcine feces.</title>
        <authorList>
            <person name="Oh B.S."/>
            <person name="Lee J.H."/>
        </authorList>
    </citation>
    <scope>NUCLEOTIDE SEQUENCE [LARGE SCALE GENOMIC DNA]</scope>
    <source>
        <strain evidence="2 3">AGMB00832</strain>
    </source>
</reference>
<sequence length="414" mass="46358">MGRIRWNSLSVYGRMGVVFLSASAVTLLVFLADNNRAPDQNKAGKSILERGEYGSGKQEIDLEAQIDGEKEPLTVTVSGKEFSKEKLPEVFEQAGSQLETLILGENTSLDEVRYDLKLIEKIPDTGIQVSWELGDYSVLNLMGEIQEDKLKEEGTLVELRAILSSGEEEAVHTFYAKILPPKLSKKEKMAQKLAQQVQKNEAESKEKKYLVLPDTLDGKPVKWKYAKDARSAGLFVLGIAAAGAVFALDKQKKKQAKEMRNKQLTADYPQLISQFTLFLGAGMTVRKAWFKIARDYERQKAERGERTAYEEMVYTMHEIQGGVSEGESYERFGGRCGLISYRKFGAMLSQNLRKGTKGLTDLLKKETVDAFEDRKNQARKLGEEAGTKLLGPMFMMLAVVLVIIVVPAFFTIQI</sequence>
<gene>
    <name evidence="2" type="ORF">HGO97_011930</name>
</gene>
<feature type="transmembrane region" description="Helical" evidence="1">
    <location>
        <begin position="229"/>
        <end position="248"/>
    </location>
</feature>
<keyword evidence="1" id="KW-1133">Transmembrane helix</keyword>
<dbReference type="EMBL" id="JABACJ020000010">
    <property type="protein sequence ID" value="MBU3876521.1"/>
    <property type="molecule type" value="Genomic_DNA"/>
</dbReference>
<protein>
    <submittedName>
        <fullName evidence="2">Secretion protein F</fullName>
    </submittedName>
</protein>